<sequence>MSNTVADAIVRRDLLLALANVGVVVPLSMLRWSPGWPLVGAGVAVGMFLLGAASDRSRAGTWVLVGVGSLAIVALVAAAVNGSVPVGVVPPAILGMAVGVATNRILFGVLNPVPEARLRREADD</sequence>
<keyword evidence="3" id="KW-1185">Reference proteome</keyword>
<dbReference type="Proteomes" id="UP001597034">
    <property type="component" value="Unassembled WGS sequence"/>
</dbReference>
<evidence type="ECO:0000256" key="1">
    <source>
        <dbReference type="SAM" id="Phobius"/>
    </source>
</evidence>
<organism evidence="2 3">
    <name type="scientific">Haloarchaeobius litoreus</name>
    <dbReference type="NCBI Taxonomy" id="755306"/>
    <lineage>
        <taxon>Archaea</taxon>
        <taxon>Methanobacteriati</taxon>
        <taxon>Methanobacteriota</taxon>
        <taxon>Stenosarchaea group</taxon>
        <taxon>Halobacteria</taxon>
        <taxon>Halobacteriales</taxon>
        <taxon>Halorubellaceae</taxon>
        <taxon>Haloarchaeobius</taxon>
    </lineage>
</organism>
<evidence type="ECO:0000313" key="2">
    <source>
        <dbReference type="EMBL" id="MFD1645350.1"/>
    </source>
</evidence>
<feature type="transmembrane region" description="Helical" evidence="1">
    <location>
        <begin position="60"/>
        <end position="80"/>
    </location>
</feature>
<protein>
    <recommendedName>
        <fullName evidence="4">SPW repeat-containing protein</fullName>
    </recommendedName>
</protein>
<proteinExistence type="predicted"/>
<name>A0ABD6DJ12_9EURY</name>
<evidence type="ECO:0000313" key="3">
    <source>
        <dbReference type="Proteomes" id="UP001597034"/>
    </source>
</evidence>
<reference evidence="2 3" key="1">
    <citation type="journal article" date="2019" name="Int. J. Syst. Evol. Microbiol.">
        <title>The Global Catalogue of Microorganisms (GCM) 10K type strain sequencing project: providing services to taxonomists for standard genome sequencing and annotation.</title>
        <authorList>
            <consortium name="The Broad Institute Genomics Platform"/>
            <consortium name="The Broad Institute Genome Sequencing Center for Infectious Disease"/>
            <person name="Wu L."/>
            <person name="Ma J."/>
        </authorList>
    </citation>
    <scope>NUCLEOTIDE SEQUENCE [LARGE SCALE GENOMIC DNA]</scope>
    <source>
        <strain evidence="2 3">CGMCC 1.10390</strain>
    </source>
</reference>
<feature type="transmembrane region" description="Helical" evidence="1">
    <location>
        <begin position="36"/>
        <end position="53"/>
    </location>
</feature>
<evidence type="ECO:0008006" key="4">
    <source>
        <dbReference type="Google" id="ProtNLM"/>
    </source>
</evidence>
<feature type="transmembrane region" description="Helical" evidence="1">
    <location>
        <begin position="92"/>
        <end position="110"/>
    </location>
</feature>
<accession>A0ABD6DJ12</accession>
<keyword evidence="1" id="KW-0812">Transmembrane</keyword>
<comment type="caution">
    <text evidence="2">The sequence shown here is derived from an EMBL/GenBank/DDBJ whole genome shotgun (WGS) entry which is preliminary data.</text>
</comment>
<feature type="transmembrane region" description="Helical" evidence="1">
    <location>
        <begin position="12"/>
        <end position="30"/>
    </location>
</feature>
<dbReference type="RefSeq" id="WP_256399138.1">
    <property type="nucleotide sequence ID" value="NZ_JANHJR010000001.1"/>
</dbReference>
<gene>
    <name evidence="2" type="ORF">ACFSBL_06615</name>
</gene>
<keyword evidence="1" id="KW-0472">Membrane</keyword>
<dbReference type="AlphaFoldDB" id="A0ABD6DJ12"/>
<dbReference type="EMBL" id="JBHUDO010000002">
    <property type="protein sequence ID" value="MFD1645350.1"/>
    <property type="molecule type" value="Genomic_DNA"/>
</dbReference>
<keyword evidence="1" id="KW-1133">Transmembrane helix</keyword>